<dbReference type="PANTHER" id="PTHR10907:SF47">
    <property type="entry name" value="REGUCALCIN"/>
    <property type="match status" value="1"/>
</dbReference>
<evidence type="ECO:0000313" key="5">
    <source>
        <dbReference type="EMBL" id="QEX22029.1"/>
    </source>
</evidence>
<evidence type="ECO:0000313" key="6">
    <source>
        <dbReference type="Proteomes" id="UP000325797"/>
    </source>
</evidence>
<dbReference type="PANTHER" id="PTHR10907">
    <property type="entry name" value="REGUCALCIN"/>
    <property type="match status" value="1"/>
</dbReference>
<reference evidence="5 6" key="1">
    <citation type="submission" date="2019-08" db="EMBL/GenBank/DDBJ databases">
        <title>Hyperibacter terrae gen. nov., sp. nov. and Hyperibacter viscosus sp. nov., two new members in the family Rhodospirillaceae isolated from the rhizosphere of Hypericum perforatum.</title>
        <authorList>
            <person name="Noviana Z."/>
        </authorList>
    </citation>
    <scope>NUCLEOTIDE SEQUENCE [LARGE SCALE GENOMIC DNA]</scope>
    <source>
        <strain evidence="5 6">R5959</strain>
    </source>
</reference>
<feature type="binding site" evidence="3">
    <location>
        <position position="103"/>
    </location>
    <ligand>
        <name>substrate</name>
    </ligand>
</feature>
<comment type="cofactor">
    <cofactor evidence="3">
        <name>Zn(2+)</name>
        <dbReference type="ChEBI" id="CHEBI:29105"/>
    </cofactor>
    <text evidence="3">Binds 1 divalent metal cation per subunit.</text>
</comment>
<dbReference type="Proteomes" id="UP000325797">
    <property type="component" value="Chromosome"/>
</dbReference>
<evidence type="ECO:0000259" key="4">
    <source>
        <dbReference type="Pfam" id="PF08450"/>
    </source>
</evidence>
<keyword evidence="6" id="KW-1185">Reference proteome</keyword>
<keyword evidence="3" id="KW-0479">Metal-binding</keyword>
<dbReference type="EMBL" id="CP042582">
    <property type="protein sequence ID" value="QEX22029.1"/>
    <property type="molecule type" value="Genomic_DNA"/>
</dbReference>
<dbReference type="Gene3D" id="2.120.10.30">
    <property type="entry name" value="TolB, C-terminal domain"/>
    <property type="match status" value="1"/>
</dbReference>
<dbReference type="GO" id="GO:0004341">
    <property type="term" value="F:gluconolactonase activity"/>
    <property type="evidence" value="ECO:0007669"/>
    <property type="project" value="TreeGrafter"/>
</dbReference>
<feature type="binding site" evidence="3">
    <location>
        <position position="121"/>
    </location>
    <ligand>
        <name>substrate</name>
    </ligand>
</feature>
<evidence type="ECO:0000256" key="1">
    <source>
        <dbReference type="ARBA" id="ARBA00008853"/>
    </source>
</evidence>
<evidence type="ECO:0000256" key="3">
    <source>
        <dbReference type="PIRSR" id="PIRSR605511-2"/>
    </source>
</evidence>
<feature type="binding site" evidence="3">
    <location>
        <position position="16"/>
    </location>
    <ligand>
        <name>a divalent metal cation</name>
        <dbReference type="ChEBI" id="CHEBI:60240"/>
    </ligand>
</feature>
<dbReference type="OrthoDB" id="2633250at2"/>
<proteinExistence type="inferred from homology"/>
<dbReference type="AlphaFoldDB" id="A0A5J6MWZ4"/>
<dbReference type="InterPro" id="IPR013658">
    <property type="entry name" value="SGL"/>
</dbReference>
<gene>
    <name evidence="5" type="ORF">FRZ61_19580</name>
</gene>
<protein>
    <recommendedName>
        <fullName evidence="4">SMP-30/Gluconolactonase/LRE-like region domain-containing protein</fullName>
    </recommendedName>
</protein>
<dbReference type="InterPro" id="IPR011042">
    <property type="entry name" value="6-blade_b-propeller_TolB-like"/>
</dbReference>
<dbReference type="GO" id="GO:0019853">
    <property type="term" value="P:L-ascorbic acid biosynthetic process"/>
    <property type="evidence" value="ECO:0007669"/>
    <property type="project" value="TreeGrafter"/>
</dbReference>
<dbReference type="SUPFAM" id="SSF63829">
    <property type="entry name" value="Calcium-dependent phosphotriesterase"/>
    <property type="match status" value="1"/>
</dbReference>
<dbReference type="InterPro" id="IPR005511">
    <property type="entry name" value="SMP-30"/>
</dbReference>
<dbReference type="PRINTS" id="PR01790">
    <property type="entry name" value="SMP30FAMILY"/>
</dbReference>
<dbReference type="RefSeq" id="WP_151117031.1">
    <property type="nucleotide sequence ID" value="NZ_CP042582.1"/>
</dbReference>
<dbReference type="GO" id="GO:0005509">
    <property type="term" value="F:calcium ion binding"/>
    <property type="evidence" value="ECO:0007669"/>
    <property type="project" value="TreeGrafter"/>
</dbReference>
<accession>A0A5J6MWZ4</accession>
<keyword evidence="3" id="KW-0862">Zinc</keyword>
<comment type="similarity">
    <text evidence="1">Belongs to the SMP-30/CGR1 family.</text>
</comment>
<feature type="binding site" evidence="3">
    <location>
        <position position="149"/>
    </location>
    <ligand>
        <name>a divalent metal cation</name>
        <dbReference type="ChEBI" id="CHEBI:60240"/>
    </ligand>
</feature>
<feature type="active site" description="Proton donor/acceptor" evidence="2">
    <location>
        <position position="199"/>
    </location>
</feature>
<dbReference type="Pfam" id="PF08450">
    <property type="entry name" value="SGL"/>
    <property type="match status" value="1"/>
</dbReference>
<evidence type="ECO:0000256" key="2">
    <source>
        <dbReference type="PIRSR" id="PIRSR605511-1"/>
    </source>
</evidence>
<dbReference type="KEGG" id="hadh:FRZ61_19580"/>
<organism evidence="5 6">
    <name type="scientific">Hypericibacter adhaerens</name>
    <dbReference type="NCBI Taxonomy" id="2602016"/>
    <lineage>
        <taxon>Bacteria</taxon>
        <taxon>Pseudomonadati</taxon>
        <taxon>Pseudomonadota</taxon>
        <taxon>Alphaproteobacteria</taxon>
        <taxon>Rhodospirillales</taxon>
        <taxon>Dongiaceae</taxon>
        <taxon>Hypericibacter</taxon>
    </lineage>
</organism>
<name>A0A5J6MWZ4_9PROT</name>
<sequence>MEHVERALDLRSVLGEGPLWREGERRLYWLDLRSPAIFRFDPASGRNETLAASLPTGLGGMVFDRQGRWIVVDDSGIHRLDPKSGQRVDIANPEAGHPENSFNDAKVDRRGRLWTGSCNQDWVTPTGSFYMLDPAGKIAVIDRSIGCANGPAFSPDGRRAYWTDSPAREIYCYDIDPATGAVGPRQSFHKFGAVPEQPDGMTVDADGHLWVALWDGWCVAQIRPDGKLERRVKLPVPQPTAVGFGGEGMKQLYITTASLGLSDEQLRAAPLSGHLLVADVGQRGVVEPDFAG</sequence>
<feature type="domain" description="SMP-30/Gluconolactonase/LRE-like region" evidence="4">
    <location>
        <begin position="14"/>
        <end position="257"/>
    </location>
</feature>
<feature type="binding site" evidence="3">
    <location>
        <position position="199"/>
    </location>
    <ligand>
        <name>a divalent metal cation</name>
        <dbReference type="ChEBI" id="CHEBI:60240"/>
    </ligand>
</feature>